<dbReference type="InterPro" id="IPR028087">
    <property type="entry name" value="Tad_N"/>
</dbReference>
<dbReference type="SUPFAM" id="SSF53300">
    <property type="entry name" value="vWA-like"/>
    <property type="match status" value="1"/>
</dbReference>
<dbReference type="InterPro" id="IPR036465">
    <property type="entry name" value="vWFA_dom_sf"/>
</dbReference>
<reference evidence="2 3" key="2">
    <citation type="submission" date="2019-09" db="EMBL/GenBank/DDBJ databases">
        <authorList>
            <person name="Jin C."/>
        </authorList>
    </citation>
    <scope>NUCLEOTIDE SEQUENCE [LARGE SCALE GENOMIC DNA]</scope>
    <source>
        <strain evidence="2 3">BN140002</strain>
    </source>
</reference>
<evidence type="ECO:0000313" key="2">
    <source>
        <dbReference type="EMBL" id="KAA2234807.1"/>
    </source>
</evidence>
<protein>
    <recommendedName>
        <fullName evidence="1">VWFA domain-containing protein</fullName>
    </recommendedName>
</protein>
<organism evidence="2 3">
    <name type="scientific">Salinarimonas soli</name>
    <dbReference type="NCBI Taxonomy" id="1638099"/>
    <lineage>
        <taxon>Bacteria</taxon>
        <taxon>Pseudomonadati</taxon>
        <taxon>Pseudomonadota</taxon>
        <taxon>Alphaproteobacteria</taxon>
        <taxon>Hyphomicrobiales</taxon>
        <taxon>Salinarimonadaceae</taxon>
        <taxon>Salinarimonas</taxon>
    </lineage>
</organism>
<dbReference type="RefSeq" id="WP_149821942.1">
    <property type="nucleotide sequence ID" value="NZ_VUOA01000043.1"/>
</dbReference>
<dbReference type="EMBL" id="VUOA01000043">
    <property type="protein sequence ID" value="KAA2234807.1"/>
    <property type="molecule type" value="Genomic_DNA"/>
</dbReference>
<dbReference type="Pfam" id="PF13400">
    <property type="entry name" value="Tad"/>
    <property type="match status" value="1"/>
</dbReference>
<keyword evidence="3" id="KW-1185">Reference proteome</keyword>
<dbReference type="PROSITE" id="PS50234">
    <property type="entry name" value="VWFA"/>
    <property type="match status" value="1"/>
</dbReference>
<evidence type="ECO:0000313" key="3">
    <source>
        <dbReference type="Proteomes" id="UP000323142"/>
    </source>
</evidence>
<comment type="caution">
    <text evidence="2">The sequence shown here is derived from an EMBL/GenBank/DDBJ whole genome shotgun (WGS) entry which is preliminary data.</text>
</comment>
<sequence>MIKYLPSFLCEKRGGVGVLFALVLVPLVGSAGAALDYNRAMSLRETMQTAADGTALSVAKATGDFTARKQQGLAFLTKQLPQRDGITYQPAVEQVLQNGQESAVRVTVSTAVPTTLLSVLGIRTVPVAVESQATSGRNERFDVAFVLDTTGSMMGARMTSLKSATTALIDDFIARRGDADQIHVSVIPFAQYVNIGLGNRNQPWLDVPADYQTPVKEKCEDVREVVGQQCEKVFQPAQPAQPRTCYNDGTPYSCDIAAQPARWVDQCTPIYGNNMVKQCTKSGGSWVRWNGCVGSRPYPDETRDGNYSVRIPGLMNISCASPILEPTNDLSLAKSRINALTTNGETYLPAGLLWGWRALSTQAPLSARTAQAGSPVSRNMILVTDGMNTVSQRNRNSKFHDGKNAAEADTITKLTCQNMAADTASGIRLFTIAFEVTDANVKKLLTECSTLNGGAFYDAADAAQLQDALRNIGGQISKLRIAR</sequence>
<dbReference type="CDD" id="cd00198">
    <property type="entry name" value="vWFA"/>
    <property type="match status" value="1"/>
</dbReference>
<dbReference type="Proteomes" id="UP000323142">
    <property type="component" value="Unassembled WGS sequence"/>
</dbReference>
<reference evidence="2 3" key="1">
    <citation type="submission" date="2019-09" db="EMBL/GenBank/DDBJ databases">
        <title>Salinarimonas rosea gen. nov., sp. nov., a new member of the a-2 subgroup of the Proteobacteria.</title>
        <authorList>
            <person name="Liu J."/>
        </authorList>
    </citation>
    <scope>NUCLEOTIDE SEQUENCE [LARGE SCALE GENOMIC DNA]</scope>
    <source>
        <strain evidence="2 3">BN140002</strain>
    </source>
</reference>
<dbReference type="InterPro" id="IPR002035">
    <property type="entry name" value="VWF_A"/>
</dbReference>
<dbReference type="AlphaFoldDB" id="A0A5B2V997"/>
<proteinExistence type="predicted"/>
<feature type="domain" description="VWFA" evidence="1">
    <location>
        <begin position="142"/>
        <end position="190"/>
    </location>
</feature>
<dbReference type="Gene3D" id="3.40.50.410">
    <property type="entry name" value="von Willebrand factor, type A domain"/>
    <property type="match status" value="1"/>
</dbReference>
<evidence type="ECO:0000259" key="1">
    <source>
        <dbReference type="PROSITE" id="PS50234"/>
    </source>
</evidence>
<accession>A0A5B2V997</accession>
<gene>
    <name evidence="2" type="ORF">F0L46_22935</name>
</gene>
<dbReference type="OrthoDB" id="7522752at2"/>
<name>A0A5B2V997_9HYPH</name>